<dbReference type="EMBL" id="JBHSXM010000001">
    <property type="protein sequence ID" value="MFC6835581.1"/>
    <property type="molecule type" value="Genomic_DNA"/>
</dbReference>
<name>A0ABD5U5E3_9EURY</name>
<dbReference type="InterPro" id="IPR046739">
    <property type="entry name" value="DUF6789"/>
</dbReference>
<dbReference type="AlphaFoldDB" id="A0ABD5U5E3"/>
<dbReference type="RefSeq" id="WP_304447279.1">
    <property type="nucleotide sequence ID" value="NZ_JARRAH010000001.1"/>
</dbReference>
<evidence type="ECO:0000256" key="1">
    <source>
        <dbReference type="SAM" id="Phobius"/>
    </source>
</evidence>
<feature type="transmembrane region" description="Helical" evidence="1">
    <location>
        <begin position="61"/>
        <end position="84"/>
    </location>
</feature>
<proteinExistence type="predicted"/>
<keyword evidence="3" id="KW-1185">Reference proteome</keyword>
<dbReference type="Pfam" id="PF20587">
    <property type="entry name" value="DUF6789"/>
    <property type="match status" value="1"/>
</dbReference>
<keyword evidence="1" id="KW-1133">Transmembrane helix</keyword>
<reference evidence="2 3" key="1">
    <citation type="journal article" date="2019" name="Int. J. Syst. Evol. Microbiol.">
        <title>The Global Catalogue of Microorganisms (GCM) 10K type strain sequencing project: providing services to taxonomists for standard genome sequencing and annotation.</title>
        <authorList>
            <consortium name="The Broad Institute Genomics Platform"/>
            <consortium name="The Broad Institute Genome Sequencing Center for Infectious Disease"/>
            <person name="Wu L."/>
            <person name="Ma J."/>
        </authorList>
    </citation>
    <scope>NUCLEOTIDE SEQUENCE [LARGE SCALE GENOMIC DNA]</scope>
    <source>
        <strain evidence="2 3">PSRA2</strain>
    </source>
</reference>
<feature type="transmembrane region" description="Helical" evidence="1">
    <location>
        <begin position="7"/>
        <end position="29"/>
    </location>
</feature>
<evidence type="ECO:0000313" key="2">
    <source>
        <dbReference type="EMBL" id="MFC6835581.1"/>
    </source>
</evidence>
<sequence length="162" mass="16955">MDPIRSTIGGGIAATAVLLTLLLTLDAVLPGAEPLVFATFTGLCSIGGPPYCALASGTAFALTLLVFVALFAFAWPLLFAGFTWGLPGESGATHGLVFSFVLWLGYAAGVWIAVWRGWETLAQDVPLLAVTLFAYLVYGFVLGSGYDYLAGHRTFLDQGSAA</sequence>
<feature type="transmembrane region" description="Helical" evidence="1">
    <location>
        <begin position="96"/>
        <end position="115"/>
    </location>
</feature>
<comment type="caution">
    <text evidence="2">The sequence shown here is derived from an EMBL/GenBank/DDBJ whole genome shotgun (WGS) entry which is preliminary data.</text>
</comment>
<protein>
    <submittedName>
        <fullName evidence="2">DUF6789 family protein</fullName>
    </submittedName>
</protein>
<feature type="transmembrane region" description="Helical" evidence="1">
    <location>
        <begin position="127"/>
        <end position="146"/>
    </location>
</feature>
<dbReference type="Proteomes" id="UP001596406">
    <property type="component" value="Unassembled WGS sequence"/>
</dbReference>
<feature type="transmembrane region" description="Helical" evidence="1">
    <location>
        <begin position="35"/>
        <end position="54"/>
    </location>
</feature>
<organism evidence="2 3">
    <name type="scientific">Halomarina ordinaria</name>
    <dbReference type="NCBI Taxonomy" id="3033939"/>
    <lineage>
        <taxon>Archaea</taxon>
        <taxon>Methanobacteriati</taxon>
        <taxon>Methanobacteriota</taxon>
        <taxon>Stenosarchaea group</taxon>
        <taxon>Halobacteria</taxon>
        <taxon>Halobacteriales</taxon>
        <taxon>Natronomonadaceae</taxon>
        <taxon>Halomarina</taxon>
    </lineage>
</organism>
<keyword evidence="1" id="KW-0812">Transmembrane</keyword>
<accession>A0ABD5U5E3</accession>
<keyword evidence="1" id="KW-0472">Membrane</keyword>
<gene>
    <name evidence="2" type="ORF">ACFQHK_03555</name>
</gene>
<evidence type="ECO:0000313" key="3">
    <source>
        <dbReference type="Proteomes" id="UP001596406"/>
    </source>
</evidence>